<dbReference type="PANTHER" id="PTHR20863">
    <property type="entry name" value="ACYL CARRIER PROTEIN"/>
    <property type="match status" value="1"/>
</dbReference>
<comment type="PTM">
    <text evidence="7">4'-phosphopantetheine is transferred from CoA to a specific serine of apo-ACP by AcpS. This modification is essential for activity because fatty acids are bound in thioester linkage to the sulfhydryl of the prosthetic group.</text>
</comment>
<dbReference type="STRING" id="796937.HMPREF9630_01731"/>
<dbReference type="EMBL" id="AFZE01000009">
    <property type="protein sequence ID" value="EHL15709.1"/>
    <property type="molecule type" value="Genomic_DNA"/>
</dbReference>
<evidence type="ECO:0000256" key="3">
    <source>
        <dbReference type="ARBA" id="ARBA00022553"/>
    </source>
</evidence>
<dbReference type="GO" id="GO:0016020">
    <property type="term" value="C:membrane"/>
    <property type="evidence" value="ECO:0007669"/>
    <property type="project" value="GOC"/>
</dbReference>
<keyword evidence="2 7" id="KW-0444">Lipid biosynthesis</keyword>
<reference evidence="9 12" key="1">
    <citation type="submission" date="2011-08" db="EMBL/GenBank/DDBJ databases">
        <title>The Genome Sequence of Eubacteriaceae bacterium ACC19a.</title>
        <authorList>
            <consortium name="The Broad Institute Genome Sequencing Platform"/>
            <person name="Earl A."/>
            <person name="Ward D."/>
            <person name="Feldgarden M."/>
            <person name="Gevers D."/>
            <person name="Sizova M."/>
            <person name="Hazen A."/>
            <person name="Epstein S."/>
            <person name="Young S.K."/>
            <person name="Zeng Q."/>
            <person name="Gargeya S."/>
            <person name="Fitzgerald M."/>
            <person name="Haas B."/>
            <person name="Abouelleil A."/>
            <person name="Alvarado L."/>
            <person name="Arachchi H.M."/>
            <person name="Berlin A."/>
            <person name="Brown A."/>
            <person name="Chapman S.B."/>
            <person name="Chen Z."/>
            <person name="Dunbar C."/>
            <person name="Freedman E."/>
            <person name="Gearin G."/>
            <person name="Gellesch M."/>
            <person name="Goldberg J."/>
            <person name="Griggs A."/>
            <person name="Gujja S."/>
            <person name="Heiman D."/>
            <person name="Howarth C."/>
            <person name="Larson L."/>
            <person name="Lui A."/>
            <person name="MacDonald P.J.P."/>
            <person name="Montmayeur A."/>
            <person name="Murphy C."/>
            <person name="Neiman D."/>
            <person name="Pearson M."/>
            <person name="Priest M."/>
            <person name="Roberts A."/>
            <person name="Saif S."/>
            <person name="Shea T."/>
            <person name="Shenoy N."/>
            <person name="Sisk P."/>
            <person name="Stolte C."/>
            <person name="Sykes S."/>
            <person name="Wortman J."/>
            <person name="Nusbaum C."/>
            <person name="Birren B."/>
        </authorList>
    </citation>
    <scope>NUCLEOTIDE SEQUENCE [LARGE SCALE GENOMIC DNA]</scope>
    <source>
        <strain evidence="9 12">ACC19a</strain>
    </source>
</reference>
<dbReference type="HOGENOM" id="CLU_108696_5_0_9"/>
<keyword evidence="3 7" id="KW-0597">Phosphoprotein</keyword>
<dbReference type="Proteomes" id="UP000006437">
    <property type="component" value="Unassembled WGS sequence"/>
</dbReference>
<comment type="pathway">
    <text evidence="7">Lipid metabolism; fatty acid biosynthesis.</text>
</comment>
<evidence type="ECO:0000313" key="11">
    <source>
        <dbReference type="Proteomes" id="UP000003379"/>
    </source>
</evidence>
<gene>
    <name evidence="7" type="primary">acpP</name>
    <name evidence="10" type="ORF">HMPREF9628_01484</name>
    <name evidence="9" type="ORF">HMPREF9629_01680</name>
</gene>
<dbReference type="Proteomes" id="UP000003379">
    <property type="component" value="Unassembled WGS sequence"/>
</dbReference>
<dbReference type="AlphaFoldDB" id="G9XCA7"/>
<comment type="function">
    <text evidence="7">Carrier of the growing fatty acid chain in fatty acid biosynthesis.</text>
</comment>
<dbReference type="UniPathway" id="UPA00094"/>
<dbReference type="Gene3D" id="1.10.1200.10">
    <property type="entry name" value="ACP-like"/>
    <property type="match status" value="1"/>
</dbReference>
<proteinExistence type="inferred from homology"/>
<protein>
    <recommendedName>
        <fullName evidence="7">Acyl carrier protein</fullName>
        <shortName evidence="7">ACP</shortName>
    </recommendedName>
</protein>
<dbReference type="GO" id="GO:0005829">
    <property type="term" value="C:cytosol"/>
    <property type="evidence" value="ECO:0007669"/>
    <property type="project" value="TreeGrafter"/>
</dbReference>
<dbReference type="PROSITE" id="PS50075">
    <property type="entry name" value="CARRIER"/>
    <property type="match status" value="1"/>
</dbReference>
<evidence type="ECO:0000259" key="8">
    <source>
        <dbReference type="PROSITE" id="PS50075"/>
    </source>
</evidence>
<evidence type="ECO:0000256" key="6">
    <source>
        <dbReference type="ARBA" id="ARBA00023160"/>
    </source>
</evidence>
<dbReference type="GO" id="GO:0000035">
    <property type="term" value="F:acyl binding"/>
    <property type="evidence" value="ECO:0007669"/>
    <property type="project" value="TreeGrafter"/>
</dbReference>
<evidence type="ECO:0000256" key="2">
    <source>
        <dbReference type="ARBA" id="ARBA00022516"/>
    </source>
</evidence>
<dbReference type="Pfam" id="PF00550">
    <property type="entry name" value="PP-binding"/>
    <property type="match status" value="1"/>
</dbReference>
<keyword evidence="1 7" id="KW-0596">Phosphopantetheine</keyword>
<reference evidence="10 11" key="2">
    <citation type="submission" date="2011-08" db="EMBL/GenBank/DDBJ databases">
        <title>The Genome Sequence of Eubacteriaceae bacterium CM5.</title>
        <authorList>
            <consortium name="The Broad Institute Genome Sequencing Platform"/>
            <person name="Earl A."/>
            <person name="Ward D."/>
            <person name="Feldgarden M."/>
            <person name="Gevers D."/>
            <person name="Sizova M."/>
            <person name="Hazen A."/>
            <person name="Epstein S."/>
            <person name="Young S.K."/>
            <person name="Zeng Q."/>
            <person name="Gargeya S."/>
            <person name="Fitzgerald M."/>
            <person name="Haas B."/>
            <person name="Abouelleil A."/>
            <person name="Alvarado L."/>
            <person name="Arachchi H.M."/>
            <person name="Berlin A."/>
            <person name="Brown A."/>
            <person name="Chapman S.B."/>
            <person name="Chen Z."/>
            <person name="Dunbar C."/>
            <person name="Freedman E."/>
            <person name="Gearin G."/>
            <person name="Gellesch M."/>
            <person name="Goldberg J."/>
            <person name="Griggs A."/>
            <person name="Gujja S."/>
            <person name="Heiman D."/>
            <person name="Howarth C."/>
            <person name="Larson L."/>
            <person name="Lui A."/>
            <person name="MacDonald P.J.P."/>
            <person name="Montmayeur A."/>
            <person name="Murphy C."/>
            <person name="Neiman D."/>
            <person name="Pearson M."/>
            <person name="Priest M."/>
            <person name="Roberts A."/>
            <person name="Saif S."/>
            <person name="Shea T."/>
            <person name="Shenoy N."/>
            <person name="Sisk P."/>
            <person name="Stolte C."/>
            <person name="Sykes S."/>
            <person name="Wortman J."/>
            <person name="Nusbaum C."/>
            <person name="Birren B."/>
        </authorList>
    </citation>
    <scope>NUCLEOTIDE SEQUENCE [LARGE SCALE GENOMIC DNA]</scope>
    <source>
        <strain evidence="10 11">CM5</strain>
    </source>
</reference>
<organism evidence="10 11">
    <name type="scientific">Peptoanaerobacter stomatis</name>
    <dbReference type="NCBI Taxonomy" id="796937"/>
    <lineage>
        <taxon>Bacteria</taxon>
        <taxon>Bacillati</taxon>
        <taxon>Bacillota</taxon>
        <taxon>Clostridia</taxon>
        <taxon>Peptostreptococcales</taxon>
        <taxon>Filifactoraceae</taxon>
        <taxon>Peptoanaerobacter</taxon>
    </lineage>
</organism>
<dbReference type="GO" id="GO:0000036">
    <property type="term" value="F:acyl carrier activity"/>
    <property type="evidence" value="ECO:0007669"/>
    <property type="project" value="UniProtKB-UniRule"/>
</dbReference>
<evidence type="ECO:0000313" key="10">
    <source>
        <dbReference type="EMBL" id="EHL19404.1"/>
    </source>
</evidence>
<evidence type="ECO:0000256" key="7">
    <source>
        <dbReference type="HAMAP-Rule" id="MF_01217"/>
    </source>
</evidence>
<evidence type="ECO:0000313" key="12">
    <source>
        <dbReference type="Proteomes" id="UP000006437"/>
    </source>
</evidence>
<comment type="subcellular location">
    <subcellularLocation>
        <location evidence="7">Cytoplasm</location>
    </subcellularLocation>
</comment>
<evidence type="ECO:0000256" key="5">
    <source>
        <dbReference type="ARBA" id="ARBA00023098"/>
    </source>
</evidence>
<dbReference type="NCBIfam" id="NF002150">
    <property type="entry name" value="PRK00982.1-4"/>
    <property type="match status" value="1"/>
</dbReference>
<name>G9XCA7_9FIRM</name>
<keyword evidence="7" id="KW-0963">Cytoplasm</keyword>
<evidence type="ECO:0000313" key="9">
    <source>
        <dbReference type="EMBL" id="EHL15709.1"/>
    </source>
</evidence>
<accession>G9WZS9</accession>
<evidence type="ECO:0000256" key="1">
    <source>
        <dbReference type="ARBA" id="ARBA00022450"/>
    </source>
</evidence>
<dbReference type="SUPFAM" id="SSF47336">
    <property type="entry name" value="ACP-like"/>
    <property type="match status" value="1"/>
</dbReference>
<dbReference type="EMBL" id="AFZG01000020">
    <property type="protein sequence ID" value="EHL19404.1"/>
    <property type="molecule type" value="Genomic_DNA"/>
</dbReference>
<dbReference type="InterPro" id="IPR036736">
    <property type="entry name" value="ACP-like_sf"/>
</dbReference>
<sequence>MIFEKIRKIISSHTGLDKNNINLDSNIVDDLELDSIEIFDILSEIEGEFSIEIDEDSYEDFKTIKDIVEYIENTI</sequence>
<keyword evidence="6 7" id="KW-0275">Fatty acid biosynthesis</keyword>
<keyword evidence="5 7" id="KW-0443">Lipid metabolism</keyword>
<dbReference type="GO" id="GO:0009245">
    <property type="term" value="P:lipid A biosynthetic process"/>
    <property type="evidence" value="ECO:0007669"/>
    <property type="project" value="TreeGrafter"/>
</dbReference>
<comment type="similarity">
    <text evidence="7">Belongs to the acyl carrier protein (ACP) family.</text>
</comment>
<comment type="caution">
    <text evidence="10">The sequence shown here is derived from an EMBL/GenBank/DDBJ whole genome shotgun (WGS) entry which is preliminary data.</text>
</comment>
<feature type="domain" description="Carrier" evidence="8">
    <location>
        <begin position="1"/>
        <end position="75"/>
    </location>
</feature>
<dbReference type="RefSeq" id="WP_009525909.1">
    <property type="nucleotide sequence ID" value="NZ_JBQMYE010000005.1"/>
</dbReference>
<dbReference type="PANTHER" id="PTHR20863:SF76">
    <property type="entry name" value="CARRIER DOMAIN-CONTAINING PROTEIN"/>
    <property type="match status" value="1"/>
</dbReference>
<feature type="modified residue" description="O-(pantetheine 4'-phosphoryl)serine" evidence="7">
    <location>
        <position position="35"/>
    </location>
</feature>
<keyword evidence="4 7" id="KW-0276">Fatty acid metabolism</keyword>
<accession>G9XCA7</accession>
<evidence type="ECO:0000256" key="4">
    <source>
        <dbReference type="ARBA" id="ARBA00022832"/>
    </source>
</evidence>
<dbReference type="InterPro" id="IPR009081">
    <property type="entry name" value="PP-bd_ACP"/>
</dbReference>
<dbReference type="InterPro" id="IPR003231">
    <property type="entry name" value="ACP"/>
</dbReference>
<dbReference type="HAMAP" id="MF_01217">
    <property type="entry name" value="Acyl_carrier"/>
    <property type="match status" value="1"/>
</dbReference>